<organism evidence="2 3">
    <name type="scientific">Acidithiobacillus ferrooxidans</name>
    <name type="common">Thiobacillus ferrooxidans</name>
    <dbReference type="NCBI Taxonomy" id="920"/>
    <lineage>
        <taxon>Bacteria</taxon>
        <taxon>Pseudomonadati</taxon>
        <taxon>Pseudomonadota</taxon>
        <taxon>Acidithiobacillia</taxon>
        <taxon>Acidithiobacillales</taxon>
        <taxon>Acidithiobacillaceae</taxon>
        <taxon>Acidithiobacillus</taxon>
    </lineage>
</organism>
<dbReference type="Pfam" id="PF07238">
    <property type="entry name" value="PilZ"/>
    <property type="match status" value="1"/>
</dbReference>
<dbReference type="AlphaFoldDB" id="A0A179BBF1"/>
<keyword evidence="3" id="KW-1185">Reference proteome</keyword>
<comment type="caution">
    <text evidence="2">The sequence shown here is derived from an EMBL/GenBank/DDBJ whole genome shotgun (WGS) entry which is preliminary data.</text>
</comment>
<accession>A0A179BBF1</accession>
<gene>
    <name evidence="2" type="ORF">A4H96_10975</name>
</gene>
<dbReference type="InterPro" id="IPR009875">
    <property type="entry name" value="PilZ_domain"/>
</dbReference>
<sequence>MPHLIYSRVSRGAKRVRLEGAITLRKAGGVEIVGQLYDFSPTGISFFAPQNVLRVGENILAEFTVDGCGGCEAIVNVVRISTSGIPHGRCLVGVKMSLTRDQKIRAEQIYLCKKADEIR</sequence>
<dbReference type="OrthoDB" id="5298867at2"/>
<evidence type="ECO:0000313" key="2">
    <source>
        <dbReference type="EMBL" id="OAP89016.1"/>
    </source>
</evidence>
<name>A0A179BBF1_ACIFR</name>
<dbReference type="EMBL" id="LVXZ01000145">
    <property type="protein sequence ID" value="OAP89016.1"/>
    <property type="molecule type" value="Genomic_DNA"/>
</dbReference>
<protein>
    <recommendedName>
        <fullName evidence="1">PilZ domain-containing protein</fullName>
    </recommendedName>
</protein>
<dbReference type="GO" id="GO:0035438">
    <property type="term" value="F:cyclic-di-GMP binding"/>
    <property type="evidence" value="ECO:0007669"/>
    <property type="project" value="InterPro"/>
</dbReference>
<evidence type="ECO:0000259" key="1">
    <source>
        <dbReference type="Pfam" id="PF07238"/>
    </source>
</evidence>
<reference evidence="2 3" key="1">
    <citation type="submission" date="2016-04" db="EMBL/GenBank/DDBJ databases">
        <title>Acidithiobacillus ferrooxidans genome sequencing and assembly.</title>
        <authorList>
            <person name="Zhou Z."/>
        </authorList>
    </citation>
    <scope>NUCLEOTIDE SEQUENCE [LARGE SCALE GENOMIC DNA]</scope>
    <source>
        <strain evidence="2 3">BY0502</strain>
    </source>
</reference>
<dbReference type="RefSeq" id="WP_064219637.1">
    <property type="nucleotide sequence ID" value="NZ_LVXZ01000145.1"/>
</dbReference>
<dbReference type="Proteomes" id="UP000078302">
    <property type="component" value="Unassembled WGS sequence"/>
</dbReference>
<evidence type="ECO:0000313" key="3">
    <source>
        <dbReference type="Proteomes" id="UP000078302"/>
    </source>
</evidence>
<proteinExistence type="predicted"/>
<feature type="domain" description="PilZ" evidence="1">
    <location>
        <begin position="11"/>
        <end position="105"/>
    </location>
</feature>